<dbReference type="CDD" id="cd01347">
    <property type="entry name" value="ligand_gated_channel"/>
    <property type="match status" value="1"/>
</dbReference>
<dbReference type="Pfam" id="PF00593">
    <property type="entry name" value="TonB_dep_Rec_b-barrel"/>
    <property type="match status" value="1"/>
</dbReference>
<dbReference type="Pfam" id="PF07715">
    <property type="entry name" value="Plug"/>
    <property type="match status" value="1"/>
</dbReference>
<evidence type="ECO:0000313" key="18">
    <source>
        <dbReference type="EMBL" id="ROO23847.1"/>
    </source>
</evidence>
<keyword evidence="6 14" id="KW-0812">Transmembrane</keyword>
<comment type="similarity">
    <text evidence="2 14 15">Belongs to the TonB-dependent receptor family.</text>
</comment>
<keyword evidence="3 14" id="KW-0813">Transport</keyword>
<dbReference type="RefSeq" id="WP_123659486.1">
    <property type="nucleotide sequence ID" value="NZ_AYKG01000069.1"/>
</dbReference>
<keyword evidence="9" id="KW-0406">Ion transport</keyword>
<dbReference type="InterPro" id="IPR000531">
    <property type="entry name" value="Beta-barrel_TonB"/>
</dbReference>
<dbReference type="SUPFAM" id="SSF56935">
    <property type="entry name" value="Porins"/>
    <property type="match status" value="1"/>
</dbReference>
<evidence type="ECO:0000256" key="7">
    <source>
        <dbReference type="ARBA" id="ARBA00022729"/>
    </source>
</evidence>
<evidence type="ECO:0000256" key="5">
    <source>
        <dbReference type="ARBA" id="ARBA00022496"/>
    </source>
</evidence>
<dbReference type="InterPro" id="IPR039426">
    <property type="entry name" value="TonB-dep_rcpt-like"/>
</dbReference>
<dbReference type="Gene3D" id="2.40.170.20">
    <property type="entry name" value="TonB-dependent receptor, beta-barrel domain"/>
    <property type="match status" value="1"/>
</dbReference>
<keyword evidence="7" id="KW-0732">Signal</keyword>
<keyword evidence="8" id="KW-0408">Iron</keyword>
<keyword evidence="10 15" id="KW-0798">TonB box</keyword>
<dbReference type="GO" id="GO:0015891">
    <property type="term" value="P:siderophore transport"/>
    <property type="evidence" value="ECO:0007669"/>
    <property type="project" value="InterPro"/>
</dbReference>
<feature type="domain" description="TonB-dependent receptor plug" evidence="17">
    <location>
        <begin position="86"/>
        <end position="191"/>
    </location>
</feature>
<keyword evidence="13 14" id="KW-0998">Cell outer membrane</keyword>
<evidence type="ECO:0000256" key="9">
    <source>
        <dbReference type="ARBA" id="ARBA00023065"/>
    </source>
</evidence>
<evidence type="ECO:0000256" key="14">
    <source>
        <dbReference type="PROSITE-ProRule" id="PRU01360"/>
    </source>
</evidence>
<keyword evidence="19" id="KW-1185">Reference proteome</keyword>
<dbReference type="InterPro" id="IPR010105">
    <property type="entry name" value="TonB_sidphr_rcpt"/>
</dbReference>
<evidence type="ECO:0000256" key="15">
    <source>
        <dbReference type="RuleBase" id="RU003357"/>
    </source>
</evidence>
<comment type="subcellular location">
    <subcellularLocation>
        <location evidence="1 14">Cell outer membrane</location>
        <topology evidence="1 14">Multi-pass membrane protein</topology>
    </subcellularLocation>
</comment>
<dbReference type="GO" id="GO:0015344">
    <property type="term" value="F:siderophore uptake transmembrane transporter activity"/>
    <property type="evidence" value="ECO:0007669"/>
    <property type="project" value="TreeGrafter"/>
</dbReference>
<dbReference type="FunFam" id="2.170.130.10:FF:000001">
    <property type="entry name" value="Catecholate siderophore TonB-dependent receptor"/>
    <property type="match status" value="1"/>
</dbReference>
<evidence type="ECO:0000256" key="2">
    <source>
        <dbReference type="ARBA" id="ARBA00009810"/>
    </source>
</evidence>
<gene>
    <name evidence="18" type="ORF">SAJA_15270</name>
</gene>
<dbReference type="PANTHER" id="PTHR32552">
    <property type="entry name" value="FERRICHROME IRON RECEPTOR-RELATED"/>
    <property type="match status" value="1"/>
</dbReference>
<keyword evidence="12 18" id="KW-0675">Receptor</keyword>
<evidence type="ECO:0000256" key="3">
    <source>
        <dbReference type="ARBA" id="ARBA00022448"/>
    </source>
</evidence>
<evidence type="ECO:0000256" key="11">
    <source>
        <dbReference type="ARBA" id="ARBA00023136"/>
    </source>
</evidence>
<keyword evidence="4 14" id="KW-1134">Transmembrane beta strand</keyword>
<dbReference type="PROSITE" id="PS52016">
    <property type="entry name" value="TONB_DEPENDENT_REC_3"/>
    <property type="match status" value="1"/>
</dbReference>
<evidence type="ECO:0000259" key="17">
    <source>
        <dbReference type="Pfam" id="PF07715"/>
    </source>
</evidence>
<dbReference type="GO" id="GO:0038023">
    <property type="term" value="F:signaling receptor activity"/>
    <property type="evidence" value="ECO:0007669"/>
    <property type="project" value="InterPro"/>
</dbReference>
<evidence type="ECO:0000256" key="6">
    <source>
        <dbReference type="ARBA" id="ARBA00022692"/>
    </source>
</evidence>
<dbReference type="InterPro" id="IPR037066">
    <property type="entry name" value="Plug_dom_sf"/>
</dbReference>
<reference evidence="18 19" key="1">
    <citation type="submission" date="2013-10" db="EMBL/GenBank/DDBJ databases">
        <title>Salinisphaera japonica YTM-1 Genome Sequencing.</title>
        <authorList>
            <person name="Lai Q."/>
            <person name="Li C."/>
            <person name="Shao Z."/>
        </authorList>
    </citation>
    <scope>NUCLEOTIDE SEQUENCE [LARGE SCALE GENOMIC DNA]</scope>
    <source>
        <strain evidence="18 19">YTM-1</strain>
    </source>
</reference>
<dbReference type="Proteomes" id="UP000285310">
    <property type="component" value="Unassembled WGS sequence"/>
</dbReference>
<dbReference type="OrthoDB" id="127311at2"/>
<feature type="domain" description="TonB-dependent receptor-like beta-barrel" evidence="16">
    <location>
        <begin position="293"/>
        <end position="710"/>
    </location>
</feature>
<dbReference type="AlphaFoldDB" id="A0A423PE33"/>
<comment type="caution">
    <text evidence="18">The sequence shown here is derived from an EMBL/GenBank/DDBJ whole genome shotgun (WGS) entry which is preliminary data.</text>
</comment>
<evidence type="ECO:0000313" key="19">
    <source>
        <dbReference type="Proteomes" id="UP000285310"/>
    </source>
</evidence>
<dbReference type="Gene3D" id="2.170.130.10">
    <property type="entry name" value="TonB-dependent receptor, plug domain"/>
    <property type="match status" value="1"/>
</dbReference>
<dbReference type="FunCoup" id="A0A423PE33">
    <property type="interactions" value="42"/>
</dbReference>
<evidence type="ECO:0000256" key="4">
    <source>
        <dbReference type="ARBA" id="ARBA00022452"/>
    </source>
</evidence>
<accession>A0A423PE33</accession>
<evidence type="ECO:0000256" key="10">
    <source>
        <dbReference type="ARBA" id="ARBA00023077"/>
    </source>
</evidence>
<dbReference type="NCBIfam" id="TIGR01783">
    <property type="entry name" value="TonB-siderophor"/>
    <property type="match status" value="1"/>
</dbReference>
<dbReference type="InParanoid" id="A0A423PE33"/>
<dbReference type="PANTHER" id="PTHR32552:SF68">
    <property type="entry name" value="FERRICHROME OUTER MEMBRANE TRANSPORTER_PHAGE RECEPTOR"/>
    <property type="match status" value="1"/>
</dbReference>
<evidence type="ECO:0000256" key="12">
    <source>
        <dbReference type="ARBA" id="ARBA00023170"/>
    </source>
</evidence>
<organism evidence="18 19">
    <name type="scientific">Salinisphaera japonica YTM-1</name>
    <dbReference type="NCBI Taxonomy" id="1209778"/>
    <lineage>
        <taxon>Bacteria</taxon>
        <taxon>Pseudomonadati</taxon>
        <taxon>Pseudomonadota</taxon>
        <taxon>Gammaproteobacteria</taxon>
        <taxon>Salinisphaerales</taxon>
        <taxon>Salinisphaeraceae</taxon>
        <taxon>Salinisphaera</taxon>
    </lineage>
</organism>
<dbReference type="InterPro" id="IPR012910">
    <property type="entry name" value="Plug_dom"/>
</dbReference>
<evidence type="ECO:0000256" key="13">
    <source>
        <dbReference type="ARBA" id="ARBA00023237"/>
    </source>
</evidence>
<dbReference type="InterPro" id="IPR036942">
    <property type="entry name" value="Beta-barrel_TonB_sf"/>
</dbReference>
<dbReference type="EMBL" id="AYKG01000069">
    <property type="protein sequence ID" value="ROO23847.1"/>
    <property type="molecule type" value="Genomic_DNA"/>
</dbReference>
<evidence type="ECO:0000259" key="16">
    <source>
        <dbReference type="Pfam" id="PF00593"/>
    </source>
</evidence>
<evidence type="ECO:0000256" key="8">
    <source>
        <dbReference type="ARBA" id="ARBA00023004"/>
    </source>
</evidence>
<sequence length="741" mass="80013">MIIAAAGVPCAAMAQSAPVPPAAAPVAAAPVPAAASGDTSATPAAPATPAELSTIDVTAGIQSAIAPTEGYVATISRGATKTDTPLIETPQAVNVITRAQIQDQGSQSINEVLRYTPGAYTGLAGASSRQDVVALRGFSAGDVNNTFLDGLRLQTDAGSYSNIQIDPFFLERVDVVKGPSSVLYGRAMPGGLVNYTTKRPQAEQAGLLRFFGGSFDTYGGGFDLTGALPEKSWGNYRIVGKADTSNTQYDVVERESYTLMPEVSLNLSDDTELLLQAYISDEPEGGFHGAVPYDISVNNNRFGRRVDSSWVDASAGNERFERQQQLVSYVLTHQVNEHVKLRSHSRYSSVDTDLEQVYQIGFAGDGPELSRYFSGANEDLSAFSTDNNAQFDFATGGVGHTLIAGFNFQRRNNSVVNFGNGDVTSLDPFDPDYSGNALGSEPFKSADQQRSLSQFGIYLQDQMTWNRLHLVLSGREDFLDRRYVSDLNGNTDARADNAFSGRAAVLYESRIGLSPYFSYSEAFNPTTDTTVDGVVPEPVDSHQYEVGLKYQLPNTESLFTLALYDLTQQNVQQRVSVVNPVYQGVGDVSSQGVELTANAAVTDKLHVIAGYSYNSIEYDDSINTPGLTTEAGNTPVRTPDQLASLWVQYDFPLGIRGGLGGRYVGESYANGLNTRKVPDYAVADGFVSADLGEMAPHLDGVHLRVNADNIFDKDYVSACFNETYCYFGQARRVIATLDYRF</sequence>
<protein>
    <submittedName>
        <fullName evidence="18">Ferrioxamine B receptor</fullName>
    </submittedName>
</protein>
<dbReference type="GO" id="GO:0009279">
    <property type="term" value="C:cell outer membrane"/>
    <property type="evidence" value="ECO:0007669"/>
    <property type="project" value="UniProtKB-SubCell"/>
</dbReference>
<keyword evidence="11 14" id="KW-0472">Membrane</keyword>
<name>A0A423PE33_9GAMM</name>
<proteinExistence type="inferred from homology"/>
<evidence type="ECO:0000256" key="1">
    <source>
        <dbReference type="ARBA" id="ARBA00004571"/>
    </source>
</evidence>
<keyword evidence="5" id="KW-0410">Iron transport</keyword>